<dbReference type="EMBL" id="CP015518">
    <property type="protein sequence ID" value="APG26206.1"/>
    <property type="molecule type" value="Genomic_DNA"/>
</dbReference>
<dbReference type="InterPro" id="IPR036425">
    <property type="entry name" value="MoaB/Mog-like_dom_sf"/>
</dbReference>
<sequence>MVQIIPVEEAVGKILSHDITRIVPGEFKGRAFKKGHMITDEDVPKLKQLGKDHIYVLNLCEGLVHENLAAERIAKAICGPCLKFGEPNQGKIELTSQLSGLLKIDVSLLQKLNEIPDVTIATLLTNQPVCVGTTVAGTRIIPLFTREENLLRLEDVCRQHAPLITVKPFLPFRVGLITTGTEVFHGRIPDGFGPIVRSKFKAMGSEIYRQDIVPDEIPIIAEAISRQVSEGAQLVVLTGGMSVDPDDLTPASIRATGASVISYGAPTYPGAMFMLAELNGVPILGLPGCTMYHKATIFELVVTRLLAGERVTRSDIIALGHGGLCAGCQNCHYPNCGFGKS</sequence>
<keyword evidence="4" id="KW-1185">Reference proteome</keyword>
<keyword evidence="1" id="KW-0500">Molybdenum</keyword>
<dbReference type="UniPathway" id="UPA00344"/>
<dbReference type="OrthoDB" id="9767940at2"/>
<feature type="domain" description="MoaB/Mog" evidence="2">
    <location>
        <begin position="175"/>
        <end position="308"/>
    </location>
</feature>
<comment type="catalytic activity">
    <reaction evidence="1">
        <text>adenylyl-molybdopterin + molybdate = Mo-molybdopterin + AMP + H(+)</text>
        <dbReference type="Rhea" id="RHEA:35047"/>
        <dbReference type="ChEBI" id="CHEBI:15378"/>
        <dbReference type="ChEBI" id="CHEBI:36264"/>
        <dbReference type="ChEBI" id="CHEBI:62727"/>
        <dbReference type="ChEBI" id="CHEBI:71302"/>
        <dbReference type="ChEBI" id="CHEBI:456215"/>
    </reaction>
</comment>
<dbReference type="PANTHER" id="PTHR10192">
    <property type="entry name" value="MOLYBDOPTERIN BIOSYNTHESIS PROTEIN"/>
    <property type="match status" value="1"/>
</dbReference>
<keyword evidence="1" id="KW-0501">Molybdenum cofactor biosynthesis</keyword>
<dbReference type="Gene3D" id="3.40.980.10">
    <property type="entry name" value="MoaB/Mog-like domain"/>
    <property type="match status" value="1"/>
</dbReference>
<accession>A0A1L3GJU1</accession>
<reference evidence="3 4" key="1">
    <citation type="journal article" date="2017" name="Genome Announc.">
        <title>Complete Genome Sequences of Two Acetylene-Fermenting Pelobacter acetylenicus Strains.</title>
        <authorList>
            <person name="Sutton J.M."/>
            <person name="Baesman S.M."/>
            <person name="Fierst J.L."/>
            <person name="Poret-Peterson A.T."/>
            <person name="Oremland R.S."/>
            <person name="Dunlap D.S."/>
            <person name="Akob D.M."/>
        </authorList>
    </citation>
    <scope>NUCLEOTIDE SEQUENCE [LARGE SCALE GENOMIC DNA]</scope>
    <source>
        <strain evidence="3 4">DSM 3247</strain>
    </source>
</reference>
<dbReference type="CDD" id="cd03522">
    <property type="entry name" value="MoeA_like"/>
    <property type="match status" value="1"/>
</dbReference>
<dbReference type="InterPro" id="IPR001453">
    <property type="entry name" value="MoaB/Mog_dom"/>
</dbReference>
<protein>
    <recommendedName>
        <fullName evidence="1">Molybdopterin molybdenumtransferase</fullName>
        <ecNumber evidence="1">2.10.1.1</ecNumber>
    </recommendedName>
</protein>
<organism evidence="3 4">
    <name type="scientific">Syntrophotalea acetylenica</name>
    <name type="common">Pelobacter acetylenicus</name>
    <dbReference type="NCBI Taxonomy" id="29542"/>
    <lineage>
        <taxon>Bacteria</taxon>
        <taxon>Pseudomonadati</taxon>
        <taxon>Thermodesulfobacteriota</taxon>
        <taxon>Desulfuromonadia</taxon>
        <taxon>Desulfuromonadales</taxon>
        <taxon>Syntrophotaleaceae</taxon>
        <taxon>Syntrophotalea</taxon>
    </lineage>
</organism>
<keyword evidence="1" id="KW-0479">Metal-binding</keyword>
<name>A0A1L3GJU1_SYNAC</name>
<dbReference type="GO" id="GO:0061599">
    <property type="term" value="F:molybdopterin molybdotransferase activity"/>
    <property type="evidence" value="ECO:0007669"/>
    <property type="project" value="UniProtKB-UniRule"/>
</dbReference>
<dbReference type="SMART" id="SM00852">
    <property type="entry name" value="MoCF_biosynth"/>
    <property type="match status" value="1"/>
</dbReference>
<dbReference type="GO" id="GO:0006777">
    <property type="term" value="P:Mo-molybdopterin cofactor biosynthetic process"/>
    <property type="evidence" value="ECO:0007669"/>
    <property type="project" value="UniProtKB-UniRule"/>
</dbReference>
<keyword evidence="1" id="KW-0460">Magnesium</keyword>
<comment type="function">
    <text evidence="1">Catalyzes the insertion of molybdate into adenylated molybdopterin with the concomitant release of AMP.</text>
</comment>
<dbReference type="RefSeq" id="WP_072288037.1">
    <property type="nucleotide sequence ID" value="NZ_CP015455.1"/>
</dbReference>
<comment type="pathway">
    <text evidence="1">Cofactor biosynthesis; molybdopterin biosynthesis.</text>
</comment>
<dbReference type="GO" id="GO:0046872">
    <property type="term" value="F:metal ion binding"/>
    <property type="evidence" value="ECO:0007669"/>
    <property type="project" value="UniProtKB-UniRule"/>
</dbReference>
<comment type="cofactor">
    <cofactor evidence="1">
        <name>Mg(2+)</name>
        <dbReference type="ChEBI" id="CHEBI:18420"/>
    </cofactor>
</comment>
<dbReference type="Pfam" id="PF00994">
    <property type="entry name" value="MoCF_biosynth"/>
    <property type="match status" value="1"/>
</dbReference>
<dbReference type="SUPFAM" id="SSF53218">
    <property type="entry name" value="Molybdenum cofactor biosynthesis proteins"/>
    <property type="match status" value="1"/>
</dbReference>
<dbReference type="EC" id="2.10.1.1" evidence="1"/>
<dbReference type="InterPro" id="IPR038987">
    <property type="entry name" value="MoeA-like"/>
</dbReference>
<evidence type="ECO:0000313" key="3">
    <source>
        <dbReference type="EMBL" id="APG26206.1"/>
    </source>
</evidence>
<dbReference type="KEGG" id="pace:A6070_14420"/>
<evidence type="ECO:0000256" key="1">
    <source>
        <dbReference type="RuleBase" id="RU365090"/>
    </source>
</evidence>
<dbReference type="AlphaFoldDB" id="A0A1L3GJU1"/>
<evidence type="ECO:0000313" key="4">
    <source>
        <dbReference type="Proteomes" id="UP000182264"/>
    </source>
</evidence>
<comment type="similarity">
    <text evidence="1">Belongs to the MoeA family.</text>
</comment>
<dbReference type="STRING" id="29542.A6070_14420"/>
<keyword evidence="1" id="KW-0808">Transferase</keyword>
<evidence type="ECO:0000259" key="2">
    <source>
        <dbReference type="SMART" id="SM00852"/>
    </source>
</evidence>
<proteinExistence type="inferred from homology"/>
<dbReference type="GO" id="GO:0005829">
    <property type="term" value="C:cytosol"/>
    <property type="evidence" value="ECO:0007669"/>
    <property type="project" value="TreeGrafter"/>
</dbReference>
<dbReference type="Proteomes" id="UP000182264">
    <property type="component" value="Chromosome"/>
</dbReference>
<dbReference type="PANTHER" id="PTHR10192:SF28">
    <property type="entry name" value="MOLYBDOPTERIN MOLYBDENUMTRANSFERASE"/>
    <property type="match status" value="1"/>
</dbReference>
<gene>
    <name evidence="3" type="ORF">A7E75_05785</name>
</gene>